<accession>A0A2U8VP76</accession>
<feature type="compositionally biased region" description="Basic residues" evidence="1">
    <location>
        <begin position="46"/>
        <end position="58"/>
    </location>
</feature>
<feature type="region of interest" description="Disordered" evidence="1">
    <location>
        <begin position="37"/>
        <end position="135"/>
    </location>
</feature>
<dbReference type="Proteomes" id="UP000246058">
    <property type="component" value="Chromosome"/>
</dbReference>
<protein>
    <submittedName>
        <fullName evidence="2">Uncharacterized protein</fullName>
    </submittedName>
</protein>
<gene>
    <name evidence="2" type="ORF">DK427_05085</name>
</gene>
<dbReference type="KEGG" id="meti:DK427_05085"/>
<evidence type="ECO:0000313" key="3">
    <source>
        <dbReference type="Proteomes" id="UP000246058"/>
    </source>
</evidence>
<reference evidence="2 3" key="1">
    <citation type="submission" date="2018-05" db="EMBL/GenBank/DDBJ databases">
        <title>Complete Genome Sequence of Methylobacterium sp. 17Sr1-43.</title>
        <authorList>
            <person name="Srinivasan S."/>
        </authorList>
    </citation>
    <scope>NUCLEOTIDE SEQUENCE [LARGE SCALE GENOMIC DNA]</scope>
    <source>
        <strain evidence="2 3">17Sr1-43</strain>
    </source>
</reference>
<organism evidence="2 3">
    <name type="scientific">Methylobacterium radiodurans</name>
    <dbReference type="NCBI Taxonomy" id="2202828"/>
    <lineage>
        <taxon>Bacteria</taxon>
        <taxon>Pseudomonadati</taxon>
        <taxon>Pseudomonadota</taxon>
        <taxon>Alphaproteobacteria</taxon>
        <taxon>Hyphomicrobiales</taxon>
        <taxon>Methylobacteriaceae</taxon>
        <taxon>Methylobacterium</taxon>
    </lineage>
</organism>
<proteinExistence type="predicted"/>
<evidence type="ECO:0000256" key="1">
    <source>
        <dbReference type="SAM" id="MobiDB-lite"/>
    </source>
</evidence>
<evidence type="ECO:0000313" key="2">
    <source>
        <dbReference type="EMBL" id="AWN35192.1"/>
    </source>
</evidence>
<dbReference type="AlphaFoldDB" id="A0A2U8VP76"/>
<sequence>MATIQSPQGSTTAVGAAGAVTTSAAKAASGTRMETLAQANASAARKALRGRRPLRKHHEGAAAVHRDRRGGGRGIGRDGGRGDPGGVRGLRLLHREPGAPDTRDGAGDRSQPYPGQVGQELLGCRRLPPAMQDAQ</sequence>
<name>A0A2U8VP76_9HYPH</name>
<keyword evidence="3" id="KW-1185">Reference proteome</keyword>
<feature type="compositionally biased region" description="Basic and acidic residues" evidence="1">
    <location>
        <begin position="93"/>
        <end position="107"/>
    </location>
</feature>
<dbReference type="EMBL" id="CP029551">
    <property type="protein sequence ID" value="AWN35192.1"/>
    <property type="molecule type" value="Genomic_DNA"/>
</dbReference>